<dbReference type="RefSeq" id="WP_095636209.1">
    <property type="nucleotide sequence ID" value="NZ_NSKC01000002.1"/>
</dbReference>
<organism evidence="3 4">
    <name type="scientific">Halorubrum salipaludis</name>
    <dbReference type="NCBI Taxonomy" id="2032630"/>
    <lineage>
        <taxon>Archaea</taxon>
        <taxon>Methanobacteriati</taxon>
        <taxon>Methanobacteriota</taxon>
        <taxon>Stenosarchaea group</taxon>
        <taxon>Halobacteria</taxon>
        <taxon>Halobacteriales</taxon>
        <taxon>Haloferacaceae</taxon>
        <taxon>Halorubrum</taxon>
    </lineage>
</organism>
<dbReference type="EMBL" id="NSKC01000002">
    <property type="protein sequence ID" value="PAU84938.1"/>
    <property type="molecule type" value="Genomic_DNA"/>
</dbReference>
<dbReference type="InterPro" id="IPR028098">
    <property type="entry name" value="Glyco_trans_4-like_N"/>
</dbReference>
<dbReference type="PANTHER" id="PTHR45947">
    <property type="entry name" value="SULFOQUINOVOSYL TRANSFERASE SQD2"/>
    <property type="match status" value="1"/>
</dbReference>
<sequence>MKDNQDNIDLAVAHWGEHVNGGGDRVAWELSRVFDKSPLYVGWKDKSIEPDDVVTEQLINGHLNEWALKRGGVARMVSHLLGWQKADPLRDYDVLVTSGNEPLFYVPPTEQVWVAYVHHTNRRQSDQIASVADGKIGTLKLGFYYLLRLAFDHNTHKPDLFLANSEQVKRRMIRYWGIPERKIKVVYPPVDTDDYSPQDAETENYYLTLSRLDWHKGIDNIIKAFNGLEGTNLIIAGDGPERDSLESIAEENIEFKGYVSESEKKRLLAGAKGFVFNGQDEDFGISPVEALAAGTPLFGVREGMTQYQVINGKNGYTFDRDETGQNIRNVIQEFECKSVKWDDSEIESFAERFSVESFHNRMHDAVKHAINKADVTPEWYKGLENASTGDK</sequence>
<dbReference type="PANTHER" id="PTHR45947:SF3">
    <property type="entry name" value="SULFOQUINOVOSYL TRANSFERASE SQD2"/>
    <property type="match status" value="1"/>
</dbReference>
<dbReference type="GO" id="GO:0016757">
    <property type="term" value="F:glycosyltransferase activity"/>
    <property type="evidence" value="ECO:0007669"/>
    <property type="project" value="InterPro"/>
</dbReference>
<feature type="domain" description="Glycosyl transferase family 1" evidence="1">
    <location>
        <begin position="199"/>
        <end position="327"/>
    </location>
</feature>
<protein>
    <submittedName>
        <fullName evidence="3">Glycosyl transferase family 1</fullName>
    </submittedName>
</protein>
<accession>A0A2A2FJ12</accession>
<evidence type="ECO:0000313" key="4">
    <source>
        <dbReference type="Proteomes" id="UP000218083"/>
    </source>
</evidence>
<evidence type="ECO:0000259" key="2">
    <source>
        <dbReference type="Pfam" id="PF13439"/>
    </source>
</evidence>
<dbReference type="AlphaFoldDB" id="A0A2A2FJ12"/>
<gene>
    <name evidence="3" type="ORF">CK500_05370</name>
</gene>
<dbReference type="Pfam" id="PF13439">
    <property type="entry name" value="Glyco_transf_4"/>
    <property type="match status" value="1"/>
</dbReference>
<evidence type="ECO:0000313" key="3">
    <source>
        <dbReference type="EMBL" id="PAU84938.1"/>
    </source>
</evidence>
<keyword evidence="3" id="KW-0808">Transferase</keyword>
<dbReference type="Gene3D" id="3.40.50.2000">
    <property type="entry name" value="Glycogen Phosphorylase B"/>
    <property type="match status" value="2"/>
</dbReference>
<keyword evidence="4" id="KW-1185">Reference proteome</keyword>
<dbReference type="InterPro" id="IPR050194">
    <property type="entry name" value="Glycosyltransferase_grp1"/>
</dbReference>
<reference evidence="3 4" key="1">
    <citation type="submission" date="2017-08" db="EMBL/GenBank/DDBJ databases">
        <title>The strain WRN001 was isolated from Binhai saline alkaline soil, Tianjin, China.</title>
        <authorList>
            <person name="Liu D."/>
            <person name="Zhang G."/>
        </authorList>
    </citation>
    <scope>NUCLEOTIDE SEQUENCE [LARGE SCALE GENOMIC DNA]</scope>
    <source>
        <strain evidence="3 4">WN019</strain>
    </source>
</reference>
<dbReference type="SUPFAM" id="SSF53756">
    <property type="entry name" value="UDP-Glycosyltransferase/glycogen phosphorylase"/>
    <property type="match status" value="1"/>
</dbReference>
<evidence type="ECO:0000259" key="1">
    <source>
        <dbReference type="Pfam" id="PF00534"/>
    </source>
</evidence>
<name>A0A2A2FJ12_9EURY</name>
<feature type="domain" description="Glycosyltransferase subfamily 4-like N-terminal" evidence="2">
    <location>
        <begin position="84"/>
        <end position="193"/>
    </location>
</feature>
<dbReference type="Proteomes" id="UP000218083">
    <property type="component" value="Unassembled WGS sequence"/>
</dbReference>
<proteinExistence type="predicted"/>
<comment type="caution">
    <text evidence="3">The sequence shown here is derived from an EMBL/GenBank/DDBJ whole genome shotgun (WGS) entry which is preliminary data.</text>
</comment>
<dbReference type="Pfam" id="PF00534">
    <property type="entry name" value="Glycos_transf_1"/>
    <property type="match status" value="1"/>
</dbReference>
<dbReference type="InterPro" id="IPR001296">
    <property type="entry name" value="Glyco_trans_1"/>
</dbReference>